<organism evidence="1 2">
    <name type="scientific">Musa troglodytarum</name>
    <name type="common">fe'i banana</name>
    <dbReference type="NCBI Taxonomy" id="320322"/>
    <lineage>
        <taxon>Eukaryota</taxon>
        <taxon>Viridiplantae</taxon>
        <taxon>Streptophyta</taxon>
        <taxon>Embryophyta</taxon>
        <taxon>Tracheophyta</taxon>
        <taxon>Spermatophyta</taxon>
        <taxon>Magnoliopsida</taxon>
        <taxon>Liliopsida</taxon>
        <taxon>Zingiberales</taxon>
        <taxon>Musaceae</taxon>
        <taxon>Musa</taxon>
    </lineage>
</organism>
<dbReference type="AlphaFoldDB" id="A0A9E7GE22"/>
<name>A0A9E7GE22_9LILI</name>
<keyword evidence="2" id="KW-1185">Reference proteome</keyword>
<sequence>MTSVLHGFWPLQSGSSSHLLPHGECLLVCHCSKSLFKIFQRISCVAFLPHHLIIIDSVCGCSHCIFLGLLVSAQFIQPQVALTQ</sequence>
<dbReference type="Proteomes" id="UP001055439">
    <property type="component" value="Chromosome 6"/>
</dbReference>
<evidence type="ECO:0000313" key="1">
    <source>
        <dbReference type="EMBL" id="URE10832.1"/>
    </source>
</evidence>
<reference evidence="1" key="1">
    <citation type="submission" date="2022-05" db="EMBL/GenBank/DDBJ databases">
        <title>The Musa troglodytarum L. genome provides insights into the mechanism of non-climacteric behaviour and enrichment of carotenoids.</title>
        <authorList>
            <person name="Wang J."/>
        </authorList>
    </citation>
    <scope>NUCLEOTIDE SEQUENCE</scope>
    <source>
        <tissue evidence="1">Leaf</tissue>
    </source>
</reference>
<evidence type="ECO:0000313" key="2">
    <source>
        <dbReference type="Proteomes" id="UP001055439"/>
    </source>
</evidence>
<dbReference type="EMBL" id="CP097508">
    <property type="protein sequence ID" value="URE10832.1"/>
    <property type="molecule type" value="Genomic_DNA"/>
</dbReference>
<protein>
    <submittedName>
        <fullName evidence="1">Uncharacterized protein</fullName>
    </submittedName>
</protein>
<gene>
    <name evidence="1" type="ORF">MUK42_24497</name>
</gene>
<accession>A0A9E7GE22</accession>
<proteinExistence type="predicted"/>